<protein>
    <recommendedName>
        <fullName evidence="4">Carboxypeptidase regulatory-like domain-containing protein</fullName>
    </recommendedName>
</protein>
<organism evidence="2 3">
    <name type="scientific">Bradyrhizobium macuxiense</name>
    <dbReference type="NCBI Taxonomy" id="1755647"/>
    <lineage>
        <taxon>Bacteria</taxon>
        <taxon>Pseudomonadati</taxon>
        <taxon>Pseudomonadota</taxon>
        <taxon>Alphaproteobacteria</taxon>
        <taxon>Hyphomicrobiales</taxon>
        <taxon>Nitrobacteraceae</taxon>
        <taxon>Bradyrhizobium</taxon>
    </lineage>
</organism>
<feature type="signal peptide" evidence="1">
    <location>
        <begin position="1"/>
        <end position="21"/>
    </location>
</feature>
<evidence type="ECO:0000313" key="2">
    <source>
        <dbReference type="EMBL" id="TWC05035.1"/>
    </source>
</evidence>
<comment type="caution">
    <text evidence="2">The sequence shown here is derived from an EMBL/GenBank/DDBJ whole genome shotgun (WGS) entry which is preliminary data.</text>
</comment>
<feature type="chain" id="PRO_5022167442" description="Carboxypeptidase regulatory-like domain-containing protein" evidence="1">
    <location>
        <begin position="22"/>
        <end position="884"/>
    </location>
</feature>
<dbReference type="AlphaFoldDB" id="A0A560MDK0"/>
<evidence type="ECO:0000256" key="1">
    <source>
        <dbReference type="SAM" id="SignalP"/>
    </source>
</evidence>
<evidence type="ECO:0008006" key="4">
    <source>
        <dbReference type="Google" id="ProtNLM"/>
    </source>
</evidence>
<reference evidence="2 3" key="1">
    <citation type="submission" date="2019-06" db="EMBL/GenBank/DDBJ databases">
        <title>Genomic Encyclopedia of Type Strains, Phase IV (KMG-V): Genome sequencing to study the core and pangenomes of soil and plant-associated prokaryotes.</title>
        <authorList>
            <person name="Whitman W."/>
        </authorList>
    </citation>
    <scope>NUCLEOTIDE SEQUENCE [LARGE SCALE GENOMIC DNA]</scope>
    <source>
        <strain evidence="2 3">BR 10355</strain>
    </source>
</reference>
<proteinExistence type="predicted"/>
<accession>A0A560MDK0</accession>
<sequence>MMSRALAFGLALVTASLSASSARPADIRPLPYPFGHMITFSSDVDYQAPWHGNSIHRYLNEELGLPITDSFWISSTTGADDVSALFRSYQGLSTQPSRVDGHSVYGLLLRQWHRGNIDTIHSWSDDMVPQYRHVLPEPQPLSATGIALDLTATGDWMAAFEALGGRGSRGYQQLRMIFDREPPKDLVVEARFADGKAYVFSKEMTSRFRSVGTTPSFDNASVTIVLNEPWPTGPMPARDPPFPALSALQIKASSCAPSCAVKLIAIERDNFSRWSVLAQKPALEALNIRPTVLTSHGGHTYHPDFEGPGEHYRRDFNFGDVRLESIGLAGQAGTHGYYADILRELGFRSVTSIMNGDRNEAWSWHLPVPAVTSIYPGFYALSKTHALFGDAQDSLADTEARLAALQSTAAGFKLEPYVCTVSIYCRASSQGSVAGAEIALDHHLIEKGVHVEHQWYIHFGTVRYDPTFTATPEAPFPAVTMDTFRDLSRDYYNPAGDLPESRRVWVPAGAVWANYRIMRDKIPEHVAVDAATSEINITPFADPVLGQNLPDARAGTRDLHGITIYVPHAEHATVKLDGKQLTTFTRNPADSTGRESITIVDDDTPATVFNRLPPDRAGKLEVANADYSWQTLSDRTAEAPPAYARLVATSREATLKFSPSDLQFFNVTHLSWSYRIRRDDGTAPRGRLAVIWHMGEGATVAVAEGAGSSLPQGADTGRWVPSVARDGQWHTATFAQHDFLWAPGYEKWRAQPLVLGEIRSVEIKLVDAAPGDILEIGAMQGLRPSGNAVDSEHRLLLAGRVLASSGQPQQGVEMTARMEDGTVRTTATDASGYYVFGRIERGAIVAVTARTAAGICAPRRGDAIELRQNEAELDIDLGRCNQLN</sequence>
<dbReference type="Proteomes" id="UP000321304">
    <property type="component" value="Unassembled WGS sequence"/>
</dbReference>
<dbReference type="RefSeq" id="WP_146985425.1">
    <property type="nucleotide sequence ID" value="NZ_VITY01000003.1"/>
</dbReference>
<gene>
    <name evidence="2" type="ORF">FBZ93_10345</name>
</gene>
<name>A0A560MDK0_9BRAD</name>
<keyword evidence="3" id="KW-1185">Reference proteome</keyword>
<dbReference type="EMBL" id="VITY01000003">
    <property type="protein sequence ID" value="TWC05035.1"/>
    <property type="molecule type" value="Genomic_DNA"/>
</dbReference>
<keyword evidence="1" id="KW-0732">Signal</keyword>
<evidence type="ECO:0000313" key="3">
    <source>
        <dbReference type="Proteomes" id="UP000321304"/>
    </source>
</evidence>
<dbReference type="SUPFAM" id="SSF49478">
    <property type="entry name" value="Cna protein B-type domain"/>
    <property type="match status" value="1"/>
</dbReference>
<dbReference type="OrthoDB" id="8167843at2"/>